<dbReference type="InterPro" id="IPR011032">
    <property type="entry name" value="GroES-like_sf"/>
</dbReference>
<keyword evidence="4" id="KW-0862">Zinc</keyword>
<reference evidence="8 9" key="1">
    <citation type="journal article" date="2011" name="Proc. Natl. Acad. Sci. U.S.A.">
        <title>Comparative genomics of xylose-fermenting fungi for enhanced biofuel production.</title>
        <authorList>
            <person name="Wohlbach D.J."/>
            <person name="Kuo A."/>
            <person name="Sato T.K."/>
            <person name="Potts K.M."/>
            <person name="Salamov A.A."/>
            <person name="LaButti K.M."/>
            <person name="Sun H."/>
            <person name="Clum A."/>
            <person name="Pangilinan J.L."/>
            <person name="Lindquist E.A."/>
            <person name="Lucas S."/>
            <person name="Lapidus A."/>
            <person name="Jin M."/>
            <person name="Gunawan C."/>
            <person name="Balan V."/>
            <person name="Dale B.E."/>
            <person name="Jeffries T.W."/>
            <person name="Zinkel R."/>
            <person name="Barry K.W."/>
            <person name="Grigoriev I.V."/>
            <person name="Gasch A.P."/>
        </authorList>
    </citation>
    <scope>NUCLEOTIDE SEQUENCE [LARGE SCALE GENOMIC DNA]</scope>
    <source>
        <strain evidence="9">NRRL Y-27907 / 11-Y1</strain>
    </source>
</reference>
<dbReference type="CDD" id="cd08254">
    <property type="entry name" value="hydroxyacyl_CoA_DH"/>
    <property type="match status" value="1"/>
</dbReference>
<accession>G3ALA1</accession>
<dbReference type="InterPro" id="IPR013149">
    <property type="entry name" value="ADH-like_C"/>
</dbReference>
<evidence type="ECO:0000313" key="8">
    <source>
        <dbReference type="EMBL" id="EGW33144.1"/>
    </source>
</evidence>
<dbReference type="GeneID" id="18873419"/>
<dbReference type="InParanoid" id="G3ALA1"/>
<dbReference type="RefSeq" id="XP_007374659.1">
    <property type="nucleotide sequence ID" value="XM_007374597.1"/>
</dbReference>
<organism evidence="9">
    <name type="scientific">Spathaspora passalidarum (strain NRRL Y-27907 / 11-Y1)</name>
    <dbReference type="NCBI Taxonomy" id="619300"/>
    <lineage>
        <taxon>Eukaryota</taxon>
        <taxon>Fungi</taxon>
        <taxon>Dikarya</taxon>
        <taxon>Ascomycota</taxon>
        <taxon>Saccharomycotina</taxon>
        <taxon>Pichiomycetes</taxon>
        <taxon>Debaryomycetaceae</taxon>
        <taxon>Spathaspora</taxon>
    </lineage>
</organism>
<dbReference type="Gene3D" id="3.90.180.10">
    <property type="entry name" value="Medium-chain alcohol dehydrogenases, catalytic domain"/>
    <property type="match status" value="1"/>
</dbReference>
<comment type="similarity">
    <text evidence="2">Belongs to the zinc-containing alcohol dehydrogenase family.</text>
</comment>
<evidence type="ECO:0000256" key="4">
    <source>
        <dbReference type="ARBA" id="ARBA00022833"/>
    </source>
</evidence>
<dbReference type="AlphaFoldDB" id="G3ALA1"/>
<dbReference type="PANTHER" id="PTHR42940:SF8">
    <property type="entry name" value="VACUOLAR PROTEIN SORTING-ASSOCIATED PROTEIN 11"/>
    <property type="match status" value="1"/>
</dbReference>
<dbReference type="KEGG" id="spaa:SPAPADRAFT_60450"/>
<protein>
    <recommendedName>
        <fullName evidence="10">Enoyl reductase (ER) domain-containing protein</fullName>
    </recommendedName>
</protein>
<dbReference type="Pfam" id="PF08240">
    <property type="entry name" value="ADH_N"/>
    <property type="match status" value="1"/>
</dbReference>
<sequence length="352" mass="38617">MKTQTAYGFQLGSHQLQKFTNHPIPTPKSNEILLKIEAAGLCLSDPHLLIAGKPMESNQPVADKFVMGHEIAGSIAEVGAGLVDHPVYKRGGRFAMQIGIACGACHACREGHDASCEESSQAYGLNEDGGFQQYLLVRNLRTLLPIPDNVSYEVAAVTTDSVLTPYHAIQKVKHLLQPTTKILVQGCGGLGLNGIQILKNYPGYIVATDTKPATEKIAREFGAHEFHLDISKSHHDPYSFDIVFDFVGAQVTFNNSDKYIKRRGKIVMVGLGQSKLFIPNYLLARREIEIIFNFGGTSAEQLECMEWVSRGLIKPKVTVVDFETLPQAILDLEHGKLTGRVAFKPNASGNKF</sequence>
<keyword evidence="3" id="KW-0479">Metal-binding</keyword>
<dbReference type="InterPro" id="IPR013154">
    <property type="entry name" value="ADH-like_N"/>
</dbReference>
<evidence type="ECO:0000259" key="7">
    <source>
        <dbReference type="Pfam" id="PF08240"/>
    </source>
</evidence>
<dbReference type="Pfam" id="PF00107">
    <property type="entry name" value="ADH_zinc_N"/>
    <property type="match status" value="1"/>
</dbReference>
<name>G3ALA1_SPAPN</name>
<dbReference type="HOGENOM" id="CLU_026673_11_2_1"/>
<proteinExistence type="inferred from homology"/>
<dbReference type="OrthoDB" id="1879366at2759"/>
<keyword evidence="9" id="KW-1185">Reference proteome</keyword>
<dbReference type="GO" id="GO:0004022">
    <property type="term" value="F:alcohol dehydrogenase (NAD+) activity"/>
    <property type="evidence" value="ECO:0007669"/>
    <property type="project" value="TreeGrafter"/>
</dbReference>
<feature type="domain" description="Alcohol dehydrogenase-like N-terminal" evidence="7">
    <location>
        <begin position="29"/>
        <end position="148"/>
    </location>
</feature>
<gene>
    <name evidence="8" type="ORF">SPAPADRAFT_60450</name>
</gene>
<evidence type="ECO:0000256" key="5">
    <source>
        <dbReference type="ARBA" id="ARBA00023002"/>
    </source>
</evidence>
<dbReference type="EMBL" id="GL996501">
    <property type="protein sequence ID" value="EGW33144.1"/>
    <property type="molecule type" value="Genomic_DNA"/>
</dbReference>
<dbReference type="Gene3D" id="3.40.50.720">
    <property type="entry name" value="NAD(P)-binding Rossmann-like Domain"/>
    <property type="match status" value="1"/>
</dbReference>
<evidence type="ECO:0000256" key="1">
    <source>
        <dbReference type="ARBA" id="ARBA00001947"/>
    </source>
</evidence>
<dbReference type="STRING" id="619300.G3ALA1"/>
<evidence type="ECO:0000313" key="9">
    <source>
        <dbReference type="Proteomes" id="UP000000709"/>
    </source>
</evidence>
<dbReference type="eggNOG" id="KOG0022">
    <property type="taxonomic scope" value="Eukaryota"/>
</dbReference>
<dbReference type="GO" id="GO:0005737">
    <property type="term" value="C:cytoplasm"/>
    <property type="evidence" value="ECO:0007669"/>
    <property type="project" value="TreeGrafter"/>
</dbReference>
<evidence type="ECO:0000259" key="6">
    <source>
        <dbReference type="Pfam" id="PF00107"/>
    </source>
</evidence>
<comment type="cofactor">
    <cofactor evidence="1">
        <name>Zn(2+)</name>
        <dbReference type="ChEBI" id="CHEBI:29105"/>
    </cofactor>
</comment>
<dbReference type="SUPFAM" id="SSF50129">
    <property type="entry name" value="GroES-like"/>
    <property type="match status" value="1"/>
</dbReference>
<evidence type="ECO:0000256" key="2">
    <source>
        <dbReference type="ARBA" id="ARBA00008072"/>
    </source>
</evidence>
<evidence type="ECO:0000256" key="3">
    <source>
        <dbReference type="ARBA" id="ARBA00022723"/>
    </source>
</evidence>
<dbReference type="SUPFAM" id="SSF51735">
    <property type="entry name" value="NAD(P)-binding Rossmann-fold domains"/>
    <property type="match status" value="1"/>
</dbReference>
<dbReference type="PANTHER" id="PTHR42940">
    <property type="entry name" value="ALCOHOL DEHYDROGENASE 1-RELATED"/>
    <property type="match status" value="1"/>
</dbReference>
<dbReference type="OMA" id="VHGVWSC"/>
<feature type="domain" description="Alcohol dehydrogenase-like C-terminal" evidence="6">
    <location>
        <begin position="189"/>
        <end position="308"/>
    </location>
</feature>
<evidence type="ECO:0008006" key="10">
    <source>
        <dbReference type="Google" id="ProtNLM"/>
    </source>
</evidence>
<dbReference type="Proteomes" id="UP000000709">
    <property type="component" value="Unassembled WGS sequence"/>
</dbReference>
<dbReference type="InterPro" id="IPR036291">
    <property type="entry name" value="NAD(P)-bd_dom_sf"/>
</dbReference>
<dbReference type="GO" id="GO:0046872">
    <property type="term" value="F:metal ion binding"/>
    <property type="evidence" value="ECO:0007669"/>
    <property type="project" value="UniProtKB-KW"/>
</dbReference>
<keyword evidence="5" id="KW-0560">Oxidoreductase</keyword>